<organism evidence="3 4">
    <name type="scientific">Rhodopila globiformis</name>
    <name type="common">Rhodopseudomonas globiformis</name>
    <dbReference type="NCBI Taxonomy" id="1071"/>
    <lineage>
        <taxon>Bacteria</taxon>
        <taxon>Pseudomonadati</taxon>
        <taxon>Pseudomonadota</taxon>
        <taxon>Alphaproteobacteria</taxon>
        <taxon>Acetobacterales</taxon>
        <taxon>Acetobacteraceae</taxon>
        <taxon>Rhodopila</taxon>
    </lineage>
</organism>
<dbReference type="Pfam" id="PF09557">
    <property type="entry name" value="DUF2382"/>
    <property type="match status" value="1"/>
</dbReference>
<feature type="region of interest" description="Disordered" evidence="1">
    <location>
        <begin position="149"/>
        <end position="192"/>
    </location>
</feature>
<comment type="caution">
    <text evidence="3">The sequence shown here is derived from an EMBL/GenBank/DDBJ whole genome shotgun (WGS) entry which is preliminary data.</text>
</comment>
<sequence length="332" mass="36508">MTTHTVTAMYSTRQDAERAAAAIRQDTAISTTNVRVLPERDDAAATGTTDTVAHETGFFASLRNFFMPEEDRYGYAEGMRRGSYLVAVDTDDTYSDRVMNILEDHGAIDMDAEEKRWRAEGWRGYQPDSAATGIPASDVTATDTGFSGAAVTGSRVTGTPATAGPAVDRPPTAPVGTPRATAMTGTAETAVPSETIPLAEETVRIGKRQVNTGRVRVRTYVVETPVNETVHLREEHVEVERRPVDRPARADEDPFREREIEATTSREEPVVSKETRVREELVLHKTAEEHDETIRDTVRRTEVREDRGDKDDIGPDGTVDNPRADNPRTGPA</sequence>
<reference evidence="3 4" key="1">
    <citation type="journal article" date="2018" name="Arch. Microbiol.">
        <title>New insights into the metabolic potential of the phototrophic purple bacterium Rhodopila globiformis DSM 161(T) from its draft genome sequence and evidence for a vanadium-dependent nitrogenase.</title>
        <authorList>
            <person name="Imhoff J.F."/>
            <person name="Rahn T."/>
            <person name="Kunzel S."/>
            <person name="Neulinger S.C."/>
        </authorList>
    </citation>
    <scope>NUCLEOTIDE SEQUENCE [LARGE SCALE GENOMIC DNA]</scope>
    <source>
        <strain evidence="3 4">DSM 161</strain>
    </source>
</reference>
<dbReference type="PANTHER" id="PTHR38463:SF1">
    <property type="entry name" value="STRESS RESPONSE PROTEIN YSNF"/>
    <property type="match status" value="1"/>
</dbReference>
<gene>
    <name evidence="3" type="ORF">CCS01_06995</name>
</gene>
<dbReference type="AlphaFoldDB" id="A0A2S6NKP6"/>
<feature type="compositionally biased region" description="Basic and acidic residues" evidence="1">
    <location>
        <begin position="244"/>
        <end position="313"/>
    </location>
</feature>
<dbReference type="Proteomes" id="UP000239724">
    <property type="component" value="Unassembled WGS sequence"/>
</dbReference>
<protein>
    <recommendedName>
        <fullName evidence="2">DUF2382 domain-containing protein</fullName>
    </recommendedName>
</protein>
<dbReference type="InterPro" id="IPR019060">
    <property type="entry name" value="DUF2382"/>
</dbReference>
<name>A0A2S6NKP6_RHOGL</name>
<feature type="region of interest" description="Disordered" evidence="1">
    <location>
        <begin position="244"/>
        <end position="332"/>
    </location>
</feature>
<accession>A0A2S6NKP6</accession>
<dbReference type="EMBL" id="NHRY01000070">
    <property type="protein sequence ID" value="PPQ35610.1"/>
    <property type="molecule type" value="Genomic_DNA"/>
</dbReference>
<dbReference type="OrthoDB" id="7204249at2"/>
<proteinExistence type="predicted"/>
<evidence type="ECO:0000256" key="1">
    <source>
        <dbReference type="SAM" id="MobiDB-lite"/>
    </source>
</evidence>
<evidence type="ECO:0000313" key="3">
    <source>
        <dbReference type="EMBL" id="PPQ35610.1"/>
    </source>
</evidence>
<dbReference type="PANTHER" id="PTHR38463">
    <property type="entry name" value="STRESS RESPONSE PROTEIN YSNF"/>
    <property type="match status" value="1"/>
</dbReference>
<keyword evidence="4" id="KW-1185">Reference proteome</keyword>
<feature type="domain" description="DUF2382" evidence="2">
    <location>
        <begin position="196"/>
        <end position="303"/>
    </location>
</feature>
<evidence type="ECO:0000259" key="2">
    <source>
        <dbReference type="Pfam" id="PF09557"/>
    </source>
</evidence>
<dbReference type="RefSeq" id="WP_104518133.1">
    <property type="nucleotide sequence ID" value="NZ_NHRY01000070.1"/>
</dbReference>
<evidence type="ECO:0000313" key="4">
    <source>
        <dbReference type="Proteomes" id="UP000239724"/>
    </source>
</evidence>
<dbReference type="InterPro" id="IPR052967">
    <property type="entry name" value="Stress_Response_Assoc"/>
</dbReference>